<protein>
    <recommendedName>
        <fullName evidence="3">Methionine synthase</fullName>
    </recommendedName>
</protein>
<gene>
    <name evidence="1" type="ORF">DGMP_23070</name>
</gene>
<organism evidence="1 2">
    <name type="scientific">Desulfomarina profundi</name>
    <dbReference type="NCBI Taxonomy" id="2772557"/>
    <lineage>
        <taxon>Bacteria</taxon>
        <taxon>Pseudomonadati</taxon>
        <taxon>Thermodesulfobacteriota</taxon>
        <taxon>Desulfobulbia</taxon>
        <taxon>Desulfobulbales</taxon>
        <taxon>Desulfobulbaceae</taxon>
        <taxon>Desulfomarina</taxon>
    </lineage>
</organism>
<evidence type="ECO:0008006" key="3">
    <source>
        <dbReference type="Google" id="ProtNLM"/>
    </source>
</evidence>
<dbReference type="Proteomes" id="UP000826725">
    <property type="component" value="Chromosome"/>
</dbReference>
<evidence type="ECO:0000313" key="2">
    <source>
        <dbReference type="Proteomes" id="UP000826725"/>
    </source>
</evidence>
<dbReference type="KEGG" id="dbk:DGMP_23070"/>
<name>A0A8D5FTW1_9BACT</name>
<dbReference type="EMBL" id="AP024086">
    <property type="protein sequence ID" value="BCL61614.1"/>
    <property type="molecule type" value="Genomic_DNA"/>
</dbReference>
<evidence type="ECO:0000313" key="1">
    <source>
        <dbReference type="EMBL" id="BCL61614.1"/>
    </source>
</evidence>
<reference evidence="1" key="1">
    <citation type="submission" date="2020-09" db="EMBL/GenBank/DDBJ databases">
        <title>Desulfogranum mesoprofundum gen. nov., sp. nov., a novel mesophilic, sulfate-reducing chemolithoautotroph isolated from a deep-sea hydrothermal vent chimney in the Suiyo Seamount.</title>
        <authorList>
            <person name="Hashimoto Y."/>
            <person name="Nakagawa S."/>
        </authorList>
    </citation>
    <scope>NUCLEOTIDE SEQUENCE</scope>
    <source>
        <strain evidence="1">KT2</strain>
    </source>
</reference>
<keyword evidence="2" id="KW-1185">Reference proteome</keyword>
<dbReference type="AlphaFoldDB" id="A0A8D5FTW1"/>
<proteinExistence type="predicted"/>
<accession>A0A8D5FTW1</accession>
<sequence>MNSHFNPGCLPILIGSLPVTDHEEAVRLILAHTPEIPLWPQLPKLPKEGMVRQFLTGFPGLQENDNRCWIDTSNDSFEEEMVAFYEDYMRVEAEPESLENSRFSLGKDTAQGFFTFLDAISHHSFLALKGQVTGPVTTGSGITDQDGRSIFYDDNLRDMLVKLLALKGRWQVEQFRKHSSEIPPIIFIDEPAIVSFGSSGFMGISKEMVSDSVDEVIAGIQDGGGLAGIHICANGDWGPPLLSNADIISFDAYFYFENFILFREQLTGFLNRGGLLAWGIVPTGNSQVLEEITGDQLFDKWRQQLRVLADFGLGKKQLVKQTLIAPSCGTGSLSPKLAEKVLRLTKEVSKMARKEYVND</sequence>